<dbReference type="Proteomes" id="UP000008177">
    <property type="component" value="Unplaced contigs"/>
</dbReference>
<dbReference type="GO" id="GO:0016747">
    <property type="term" value="F:acyltransferase activity, transferring groups other than amino-acyl groups"/>
    <property type="evidence" value="ECO:0007669"/>
    <property type="project" value="TreeGrafter"/>
</dbReference>
<dbReference type="InterPro" id="IPR050317">
    <property type="entry name" value="Plant_Fungal_Acyltransferase"/>
</dbReference>
<evidence type="ECO:0000256" key="1">
    <source>
        <dbReference type="ARBA" id="ARBA00022679"/>
    </source>
</evidence>
<dbReference type="Pfam" id="PF22664">
    <property type="entry name" value="TRI-like_N"/>
    <property type="match status" value="1"/>
</dbReference>
<dbReference type="PANTHER" id="PTHR31642">
    <property type="entry name" value="TRICHOTHECENE 3-O-ACETYLTRANSFERASE"/>
    <property type="match status" value="1"/>
</dbReference>
<dbReference type="OrthoDB" id="1862401at2759"/>
<feature type="domain" description="Trichothecene 3-O-acetyltransferase-like N-terminal" evidence="2">
    <location>
        <begin position="207"/>
        <end position="355"/>
    </location>
</feature>
<keyword evidence="1" id="KW-0808">Transferase</keyword>
<dbReference type="PANTHER" id="PTHR31642:SF310">
    <property type="entry name" value="FATTY ALCOHOL:CAFFEOYL-COA ACYLTRANSFERASE"/>
    <property type="match status" value="1"/>
</dbReference>
<dbReference type="Gene3D" id="3.30.559.10">
    <property type="entry name" value="Chloramphenicol acetyltransferase-like domain"/>
    <property type="match status" value="2"/>
</dbReference>
<dbReference type="AlphaFoldDB" id="G2XYN6"/>
<evidence type="ECO:0000259" key="2">
    <source>
        <dbReference type="Pfam" id="PF22664"/>
    </source>
</evidence>
<dbReference type="HOGENOM" id="CLU_026450_4_0_1"/>
<reference evidence="4" key="1">
    <citation type="journal article" date="2011" name="PLoS Genet.">
        <title>Genomic analysis of the necrotrophic fungal pathogens Sclerotinia sclerotiorum and Botrytis cinerea.</title>
        <authorList>
            <person name="Amselem J."/>
            <person name="Cuomo C.A."/>
            <person name="van Kan J.A."/>
            <person name="Viaud M."/>
            <person name="Benito E.P."/>
            <person name="Couloux A."/>
            <person name="Coutinho P.M."/>
            <person name="de Vries R.P."/>
            <person name="Dyer P.S."/>
            <person name="Fillinger S."/>
            <person name="Fournier E."/>
            <person name="Gout L."/>
            <person name="Hahn M."/>
            <person name="Kohn L."/>
            <person name="Lapalu N."/>
            <person name="Plummer K.M."/>
            <person name="Pradier J.M."/>
            <person name="Quevillon E."/>
            <person name="Sharon A."/>
            <person name="Simon A."/>
            <person name="ten Have A."/>
            <person name="Tudzynski B."/>
            <person name="Tudzynski P."/>
            <person name="Wincker P."/>
            <person name="Andrew M."/>
            <person name="Anthouard V."/>
            <person name="Beever R.E."/>
            <person name="Beffa R."/>
            <person name="Benoit I."/>
            <person name="Bouzid O."/>
            <person name="Brault B."/>
            <person name="Chen Z."/>
            <person name="Choquer M."/>
            <person name="Collemare J."/>
            <person name="Cotton P."/>
            <person name="Danchin E.G."/>
            <person name="Da Silva C."/>
            <person name="Gautier A."/>
            <person name="Giraud C."/>
            <person name="Giraud T."/>
            <person name="Gonzalez C."/>
            <person name="Grossetete S."/>
            <person name="Guldener U."/>
            <person name="Henrissat B."/>
            <person name="Howlett B.J."/>
            <person name="Kodira C."/>
            <person name="Kretschmer M."/>
            <person name="Lappartient A."/>
            <person name="Leroch M."/>
            <person name="Levis C."/>
            <person name="Mauceli E."/>
            <person name="Neuveglise C."/>
            <person name="Oeser B."/>
            <person name="Pearson M."/>
            <person name="Poulain J."/>
            <person name="Poussereau N."/>
            <person name="Quesneville H."/>
            <person name="Rascle C."/>
            <person name="Schumacher J."/>
            <person name="Segurens B."/>
            <person name="Sexton A."/>
            <person name="Silva E."/>
            <person name="Sirven C."/>
            <person name="Soanes D.M."/>
            <person name="Talbot N.J."/>
            <person name="Templeton M."/>
            <person name="Yandava C."/>
            <person name="Yarden O."/>
            <person name="Zeng Q."/>
            <person name="Rollins J.A."/>
            <person name="Lebrun M.H."/>
            <person name="Dickman M."/>
        </authorList>
    </citation>
    <scope>NUCLEOTIDE SEQUENCE [LARGE SCALE GENOMIC DNA]</scope>
    <source>
        <strain evidence="4">T4</strain>
    </source>
</reference>
<dbReference type="STRING" id="999810.G2XYN6"/>
<gene>
    <name evidence="3" type="ORF">BofuT4_P045910.1</name>
</gene>
<dbReference type="GO" id="GO:0044550">
    <property type="term" value="P:secondary metabolite biosynthetic process"/>
    <property type="evidence" value="ECO:0007669"/>
    <property type="project" value="TreeGrafter"/>
</dbReference>
<dbReference type="eggNOG" id="ENOG502T20N">
    <property type="taxonomic scope" value="Eukaryota"/>
</dbReference>
<sequence>MRGMDLSFPLFSTREQFVQSSRDPASAVRMQKRSRSVLAYPWAIFATSNLIQFYLLDLYSIMEHFYYIPNFCSGRRMWRKALPSFRHWPMDDQSGNSSHLVLSTPYSITNNICHVSSKLWGAGGIPIRRLKRFSAPMVRLRTIPMKDIKKLDVDRLHHSCPSLRRNLLLRTTPHTTHQPLLAMDAATKAPPLLASELIGPKGWIRSMMCLELAADYDAENISSMLQTAWSSFKARTPMVGVEAVPADPDAKPAGQLKLQPYRDGEIEDFIVKDHRNDNTAPSFSQLKDQGFPNAAMDDEKLCMRGRVGEWPQFGVDRLATQMMQANLIKGGLLLNHLCFHSYADGLSMWKLAELFAEDLRRAQGLTIEKPIEIQVADRAKILQSTGENVCANFAEEHTEFIHLPFTPPGLPEALTKGDSHAHVYRFTPEAIRALKDECSPAKISSSLKDKIPQEQLPTFVSTNDVLSAVIWKSIQSAEHPDHSAIDPSKLSVGMVALDARRRVHVPIHPHTLGNIIGFTTAVLPISQLISKDTPLADIACLVRQGVNKCGNTYYDEMAHYIERADDVNRIAGTAFLDMPGSNVLFSNWSDFDFYSIEWGPAFGDRIKSLRFPAGGVCAGFQVILPPPADAPQGTMEVLVSASNQAWPRLLRDETLHRFAHNATKVPFQ</sequence>
<proteinExistence type="predicted"/>
<accession>G2XYN6</accession>
<dbReference type="InterPro" id="IPR054710">
    <property type="entry name" value="Tri101-like_N"/>
</dbReference>
<protein>
    <recommendedName>
        <fullName evidence="2">Trichothecene 3-O-acetyltransferase-like N-terminal domain-containing protein</fullName>
    </recommendedName>
</protein>
<organism evidence="3 4">
    <name type="scientific">Botryotinia fuckeliana (strain T4)</name>
    <name type="common">Noble rot fungus</name>
    <name type="synonym">Botrytis cinerea</name>
    <dbReference type="NCBI Taxonomy" id="999810"/>
    <lineage>
        <taxon>Eukaryota</taxon>
        <taxon>Fungi</taxon>
        <taxon>Dikarya</taxon>
        <taxon>Ascomycota</taxon>
        <taxon>Pezizomycotina</taxon>
        <taxon>Leotiomycetes</taxon>
        <taxon>Helotiales</taxon>
        <taxon>Sclerotiniaceae</taxon>
        <taxon>Botrytis</taxon>
    </lineage>
</organism>
<dbReference type="InterPro" id="IPR023213">
    <property type="entry name" value="CAT-like_dom_sf"/>
</dbReference>
<dbReference type="InParanoid" id="G2XYN6"/>
<dbReference type="EMBL" id="FQ790278">
    <property type="protein sequence ID" value="CCD45573.1"/>
    <property type="molecule type" value="Genomic_DNA"/>
</dbReference>
<name>G2XYN6_BOTF4</name>
<evidence type="ECO:0000313" key="3">
    <source>
        <dbReference type="EMBL" id="CCD45573.1"/>
    </source>
</evidence>
<evidence type="ECO:0000313" key="4">
    <source>
        <dbReference type="Proteomes" id="UP000008177"/>
    </source>
</evidence>